<evidence type="ECO:0000256" key="1">
    <source>
        <dbReference type="ARBA" id="ARBA00004123"/>
    </source>
</evidence>
<evidence type="ECO:0000256" key="4">
    <source>
        <dbReference type="ARBA" id="ARBA00023163"/>
    </source>
</evidence>
<dbReference type="SUPFAM" id="SSF101936">
    <property type="entry name" value="DNA-binding pseudobarrel domain"/>
    <property type="match status" value="1"/>
</dbReference>
<accession>A0AAV5KIP1</accession>
<dbReference type="GO" id="GO:0003700">
    <property type="term" value="F:DNA-binding transcription factor activity"/>
    <property type="evidence" value="ECO:0007669"/>
    <property type="project" value="InterPro"/>
</dbReference>
<dbReference type="EMBL" id="BPVZ01000065">
    <property type="protein sequence ID" value="GKV24389.1"/>
    <property type="molecule type" value="Genomic_DNA"/>
</dbReference>
<keyword evidence="3" id="KW-0238">DNA-binding</keyword>
<dbReference type="SMART" id="SM01019">
    <property type="entry name" value="B3"/>
    <property type="match status" value="1"/>
</dbReference>
<sequence>MAMLMFSKCLRKTDIEKRLSFPTMALRYLPCFKEGQHKVEFKVRDEEGRVWTFHCSTRRVGKYMKPVLSEGWCRFVCLRNLKIGDKVEFYKEEEKYHVRVKRPVVVFGAVMGDAPIS</sequence>
<keyword evidence="8" id="KW-1185">Reference proteome</keyword>
<keyword evidence="2" id="KW-0805">Transcription regulation</keyword>
<dbReference type="InterPro" id="IPR044800">
    <property type="entry name" value="LEC2-like"/>
</dbReference>
<dbReference type="InterPro" id="IPR003340">
    <property type="entry name" value="B3_DNA-bd"/>
</dbReference>
<dbReference type="AlphaFoldDB" id="A0AAV5KIP1"/>
<protein>
    <recommendedName>
        <fullName evidence="6">TF-B3 domain-containing protein</fullName>
    </recommendedName>
</protein>
<dbReference type="Pfam" id="PF02362">
    <property type="entry name" value="B3"/>
    <property type="match status" value="1"/>
</dbReference>
<evidence type="ECO:0000256" key="3">
    <source>
        <dbReference type="ARBA" id="ARBA00023125"/>
    </source>
</evidence>
<dbReference type="Gene3D" id="2.40.330.10">
    <property type="entry name" value="DNA-binding pseudobarrel domain"/>
    <property type="match status" value="1"/>
</dbReference>
<comment type="caution">
    <text evidence="7">The sequence shown here is derived from an EMBL/GenBank/DDBJ whole genome shotgun (WGS) entry which is preliminary data.</text>
</comment>
<evidence type="ECO:0000256" key="2">
    <source>
        <dbReference type="ARBA" id="ARBA00023015"/>
    </source>
</evidence>
<reference evidence="7 8" key="1">
    <citation type="journal article" date="2021" name="Commun. Biol.">
        <title>The genome of Shorea leprosula (Dipterocarpaceae) highlights the ecological relevance of drought in aseasonal tropical rainforests.</title>
        <authorList>
            <person name="Ng K.K.S."/>
            <person name="Kobayashi M.J."/>
            <person name="Fawcett J.A."/>
            <person name="Hatakeyama M."/>
            <person name="Paape T."/>
            <person name="Ng C.H."/>
            <person name="Ang C.C."/>
            <person name="Tnah L.H."/>
            <person name="Lee C.T."/>
            <person name="Nishiyama T."/>
            <person name="Sese J."/>
            <person name="O'Brien M.J."/>
            <person name="Copetti D."/>
            <person name="Mohd Noor M.I."/>
            <person name="Ong R.C."/>
            <person name="Putra M."/>
            <person name="Sireger I.Z."/>
            <person name="Indrioko S."/>
            <person name="Kosugi Y."/>
            <person name="Izuno A."/>
            <person name="Isagi Y."/>
            <person name="Lee S.L."/>
            <person name="Shimizu K.K."/>
        </authorList>
    </citation>
    <scope>NUCLEOTIDE SEQUENCE [LARGE SCALE GENOMIC DNA]</scope>
    <source>
        <strain evidence="7">214</strain>
    </source>
</reference>
<comment type="subcellular location">
    <subcellularLocation>
        <location evidence="1">Nucleus</location>
    </subcellularLocation>
</comment>
<dbReference type="GO" id="GO:0003677">
    <property type="term" value="F:DNA binding"/>
    <property type="evidence" value="ECO:0007669"/>
    <property type="project" value="UniProtKB-KW"/>
</dbReference>
<feature type="domain" description="TF-B3" evidence="6">
    <location>
        <begin position="40"/>
        <end position="104"/>
    </location>
</feature>
<evidence type="ECO:0000259" key="6">
    <source>
        <dbReference type="PROSITE" id="PS50863"/>
    </source>
</evidence>
<keyword evidence="4" id="KW-0804">Transcription</keyword>
<keyword evidence="5" id="KW-0539">Nucleus</keyword>
<proteinExistence type="predicted"/>
<dbReference type="PROSITE" id="PS50863">
    <property type="entry name" value="B3"/>
    <property type="match status" value="1"/>
</dbReference>
<dbReference type="Proteomes" id="UP001054252">
    <property type="component" value="Unassembled WGS sequence"/>
</dbReference>
<evidence type="ECO:0000313" key="7">
    <source>
        <dbReference type="EMBL" id="GKV24389.1"/>
    </source>
</evidence>
<evidence type="ECO:0000256" key="5">
    <source>
        <dbReference type="ARBA" id="ARBA00023242"/>
    </source>
</evidence>
<organism evidence="7 8">
    <name type="scientific">Rubroshorea leprosula</name>
    <dbReference type="NCBI Taxonomy" id="152421"/>
    <lineage>
        <taxon>Eukaryota</taxon>
        <taxon>Viridiplantae</taxon>
        <taxon>Streptophyta</taxon>
        <taxon>Embryophyta</taxon>
        <taxon>Tracheophyta</taxon>
        <taxon>Spermatophyta</taxon>
        <taxon>Magnoliopsida</taxon>
        <taxon>eudicotyledons</taxon>
        <taxon>Gunneridae</taxon>
        <taxon>Pentapetalae</taxon>
        <taxon>rosids</taxon>
        <taxon>malvids</taxon>
        <taxon>Malvales</taxon>
        <taxon>Dipterocarpaceae</taxon>
        <taxon>Rubroshorea</taxon>
    </lineage>
</organism>
<dbReference type="PANTHER" id="PTHR31140:SF145">
    <property type="entry name" value="TF-B3 DOMAIN-CONTAINING PROTEIN"/>
    <property type="match status" value="1"/>
</dbReference>
<dbReference type="InterPro" id="IPR015300">
    <property type="entry name" value="DNA-bd_pseudobarrel_sf"/>
</dbReference>
<name>A0AAV5KIP1_9ROSI</name>
<gene>
    <name evidence="7" type="ORF">SLEP1_g34004</name>
</gene>
<evidence type="ECO:0000313" key="8">
    <source>
        <dbReference type="Proteomes" id="UP001054252"/>
    </source>
</evidence>
<dbReference type="PANTHER" id="PTHR31140">
    <property type="entry name" value="B3 DOMAIN-CONTAINING TRANSCRIPTION FACTOR ABI3"/>
    <property type="match status" value="1"/>
</dbReference>
<dbReference type="CDD" id="cd10017">
    <property type="entry name" value="B3_DNA"/>
    <property type="match status" value="1"/>
</dbReference>
<dbReference type="GO" id="GO:0005634">
    <property type="term" value="C:nucleus"/>
    <property type="evidence" value="ECO:0007669"/>
    <property type="project" value="UniProtKB-SubCell"/>
</dbReference>